<feature type="compositionally biased region" description="Gly residues" evidence="1">
    <location>
        <begin position="184"/>
        <end position="193"/>
    </location>
</feature>
<reference evidence="5" key="1">
    <citation type="journal article" date="2019" name="Int. J. Syst. Evol. Microbiol.">
        <title>The Global Catalogue of Microorganisms (GCM) 10K type strain sequencing project: providing services to taxonomists for standard genome sequencing and annotation.</title>
        <authorList>
            <consortium name="The Broad Institute Genomics Platform"/>
            <consortium name="The Broad Institute Genome Sequencing Center for Infectious Disease"/>
            <person name="Wu L."/>
            <person name="Ma J."/>
        </authorList>
    </citation>
    <scope>NUCLEOTIDE SEQUENCE [LARGE SCALE GENOMIC DNA]</scope>
    <source>
        <strain evidence="5">KCTC 12848</strain>
    </source>
</reference>
<evidence type="ECO:0000259" key="3">
    <source>
        <dbReference type="Pfam" id="PF11716"/>
    </source>
</evidence>
<dbReference type="InterPro" id="IPR017517">
    <property type="entry name" value="Maleyloyr_isom"/>
</dbReference>
<feature type="domain" description="MDMPI C-terminal" evidence="2">
    <location>
        <begin position="143"/>
        <end position="234"/>
    </location>
</feature>
<dbReference type="PANTHER" id="PTHR40758">
    <property type="entry name" value="CONSERVED PROTEIN"/>
    <property type="match status" value="1"/>
</dbReference>
<feature type="domain" description="Mycothiol-dependent maleylpyruvate isomerase metal-binding" evidence="3">
    <location>
        <begin position="18"/>
        <end position="130"/>
    </location>
</feature>
<dbReference type="PANTHER" id="PTHR40758:SF1">
    <property type="entry name" value="CONSERVED PROTEIN"/>
    <property type="match status" value="1"/>
</dbReference>
<gene>
    <name evidence="4" type="ORF">ACFPFM_13375</name>
</gene>
<feature type="region of interest" description="Disordered" evidence="1">
    <location>
        <begin position="184"/>
        <end position="205"/>
    </location>
</feature>
<sequence length="246" mass="26603">MGIDHIAVTEAYSESFTEAVTGNPGAAVPSCPGWTVDDLVAHLAEVQSWWMLVLLARGGVPDEDAARRAADPGPDRVEGWREISARYLAVQREYPPDTPVWVWWNDEERATAADVAWRQAHEAVVHCWDAWNAVGRVEPIPAELAADGVGEFLDRFLHGPEWARGPLVVELVATDTGDRWLVGAGGGEGGGAGEPRRVAGGEPGARVSGTAEQLYLLLWRRVAREEVTVTGDEAGVEALLAWPRLS</sequence>
<dbReference type="Proteomes" id="UP001595833">
    <property type="component" value="Unassembled WGS sequence"/>
</dbReference>
<organism evidence="4 5">
    <name type="scientific">Saccharothrix xinjiangensis</name>
    <dbReference type="NCBI Taxonomy" id="204798"/>
    <lineage>
        <taxon>Bacteria</taxon>
        <taxon>Bacillati</taxon>
        <taxon>Actinomycetota</taxon>
        <taxon>Actinomycetes</taxon>
        <taxon>Pseudonocardiales</taxon>
        <taxon>Pseudonocardiaceae</taxon>
        <taxon>Saccharothrix</taxon>
    </lineage>
</organism>
<dbReference type="InterPro" id="IPR024344">
    <property type="entry name" value="MDMPI_metal-binding"/>
</dbReference>
<keyword evidence="4" id="KW-0413">Isomerase</keyword>
<comment type="caution">
    <text evidence="4">The sequence shown here is derived from an EMBL/GenBank/DDBJ whole genome shotgun (WGS) entry which is preliminary data.</text>
</comment>
<evidence type="ECO:0000313" key="4">
    <source>
        <dbReference type="EMBL" id="MFC5054743.1"/>
    </source>
</evidence>
<dbReference type="InterPro" id="IPR010872">
    <property type="entry name" value="MDMPI_C-term_domain"/>
</dbReference>
<protein>
    <submittedName>
        <fullName evidence="4">Maleylpyruvate isomerase family mycothiol-dependent enzyme</fullName>
    </submittedName>
</protein>
<dbReference type="GO" id="GO:0016853">
    <property type="term" value="F:isomerase activity"/>
    <property type="evidence" value="ECO:0007669"/>
    <property type="project" value="UniProtKB-KW"/>
</dbReference>
<dbReference type="Gene3D" id="1.20.120.450">
    <property type="entry name" value="dinb family like domain"/>
    <property type="match status" value="1"/>
</dbReference>
<name>A0ABV9XWI9_9PSEU</name>
<dbReference type="NCBIfam" id="TIGR03083">
    <property type="entry name" value="maleylpyruvate isomerase family mycothiol-dependent enzyme"/>
    <property type="match status" value="1"/>
</dbReference>
<proteinExistence type="predicted"/>
<evidence type="ECO:0000256" key="1">
    <source>
        <dbReference type="SAM" id="MobiDB-lite"/>
    </source>
</evidence>
<dbReference type="SUPFAM" id="SSF109854">
    <property type="entry name" value="DinB/YfiT-like putative metalloenzymes"/>
    <property type="match status" value="1"/>
</dbReference>
<evidence type="ECO:0000259" key="2">
    <source>
        <dbReference type="Pfam" id="PF07398"/>
    </source>
</evidence>
<evidence type="ECO:0000313" key="5">
    <source>
        <dbReference type="Proteomes" id="UP001595833"/>
    </source>
</evidence>
<dbReference type="Pfam" id="PF11716">
    <property type="entry name" value="MDMPI_N"/>
    <property type="match status" value="1"/>
</dbReference>
<dbReference type="Pfam" id="PF07398">
    <property type="entry name" value="MDMPI_C"/>
    <property type="match status" value="1"/>
</dbReference>
<keyword evidence="5" id="KW-1185">Reference proteome</keyword>
<dbReference type="EMBL" id="JBHSJB010000011">
    <property type="protein sequence ID" value="MFC5054743.1"/>
    <property type="molecule type" value="Genomic_DNA"/>
</dbReference>
<accession>A0ABV9XWI9</accession>
<dbReference type="InterPro" id="IPR034660">
    <property type="entry name" value="DinB/YfiT-like"/>
</dbReference>
<dbReference type="RefSeq" id="WP_344033948.1">
    <property type="nucleotide sequence ID" value="NZ_BAAAKE010000001.1"/>
</dbReference>